<dbReference type="PATRIC" id="fig|1303692.3.peg.1845"/>
<protein>
    <submittedName>
        <fullName evidence="3">Uncharacterized protein</fullName>
    </submittedName>
</protein>
<dbReference type="eggNOG" id="ENOG5031WWE">
    <property type="taxonomic scope" value="Bacteria"/>
</dbReference>
<proteinExistence type="predicted"/>
<evidence type="ECO:0000256" key="1">
    <source>
        <dbReference type="SAM" id="MobiDB-lite"/>
    </source>
</evidence>
<feature type="compositionally biased region" description="Low complexity" evidence="1">
    <location>
        <begin position="42"/>
        <end position="73"/>
    </location>
</feature>
<feature type="transmembrane region" description="Helical" evidence="2">
    <location>
        <begin position="95"/>
        <end position="115"/>
    </location>
</feature>
<dbReference type="EMBL" id="CP005080">
    <property type="protein sequence ID" value="AGK76792.1"/>
    <property type="molecule type" value="Genomic_DNA"/>
</dbReference>
<organism evidence="3 4">
    <name type="scientific">Streptomyces microflavus DSM 40593</name>
    <dbReference type="NCBI Taxonomy" id="1303692"/>
    <lineage>
        <taxon>Bacteria</taxon>
        <taxon>Bacillati</taxon>
        <taxon>Actinomycetota</taxon>
        <taxon>Actinomycetes</taxon>
        <taxon>Kitasatosporales</taxon>
        <taxon>Streptomycetaceae</taxon>
        <taxon>Streptomyces</taxon>
    </lineage>
</organism>
<dbReference type="HOGENOM" id="CLU_139809_0_0_11"/>
<name>N0CUS3_STRMI</name>
<accession>N0CUS3</accession>
<feature type="transmembrane region" description="Helical" evidence="2">
    <location>
        <begin position="15"/>
        <end position="36"/>
    </location>
</feature>
<dbReference type="Proteomes" id="UP000013304">
    <property type="component" value="Chromosome"/>
</dbReference>
<reference evidence="3 4" key="1">
    <citation type="submission" date="2013-04" db="EMBL/GenBank/DDBJ databases">
        <title>Complete genome sequence of Streptomyces fulvissimus.</title>
        <authorList>
            <person name="Myronovskyi M."/>
            <person name="Tokovenko B."/>
            <person name="Manderscheid N."/>
            <person name="Petzke L."/>
            <person name="Luzhetskyy A."/>
        </authorList>
    </citation>
    <scope>NUCLEOTIDE SEQUENCE [LARGE SCALE GENOMIC DNA]</scope>
    <source>
        <strain evidence="3 4">DSM 40593</strain>
    </source>
</reference>
<dbReference type="KEGG" id="sfi:SFUL_1826"/>
<evidence type="ECO:0000256" key="2">
    <source>
        <dbReference type="SAM" id="Phobius"/>
    </source>
</evidence>
<sequence length="156" mass="15538">MASTAGGVRSGSRSVIFGQLLLLTALLFGIVTMHTVGHPAEHAPSPSAPVAAPGTTSGAMPVSAPAAMPAPEAASDRAHPSHGSPDHSPMSGMDPLSVCLAVLGAWGLALLGAWLSGLRADGRPLGTALGAGLLRVLRPNPPPPISVLDTVSVLRI</sequence>
<keyword evidence="2" id="KW-1133">Transmembrane helix</keyword>
<gene>
    <name evidence="3" type="ORF">SFUL_1826</name>
</gene>
<evidence type="ECO:0000313" key="3">
    <source>
        <dbReference type="EMBL" id="AGK76792.1"/>
    </source>
</evidence>
<dbReference type="AlphaFoldDB" id="N0CUS3"/>
<feature type="region of interest" description="Disordered" evidence="1">
    <location>
        <begin position="39"/>
        <end position="90"/>
    </location>
</feature>
<keyword evidence="2" id="KW-0812">Transmembrane</keyword>
<dbReference type="RefSeq" id="WP_015608161.1">
    <property type="nucleotide sequence ID" value="NC_021177.1"/>
</dbReference>
<keyword evidence="2" id="KW-0472">Membrane</keyword>
<evidence type="ECO:0000313" key="4">
    <source>
        <dbReference type="Proteomes" id="UP000013304"/>
    </source>
</evidence>